<protein>
    <submittedName>
        <fullName evidence="2">Acyl-CoA thioesterase</fullName>
    </submittedName>
</protein>
<dbReference type="AlphaFoldDB" id="A0A937L545"/>
<reference evidence="2" key="1">
    <citation type="submission" date="2020-10" db="EMBL/GenBank/DDBJ databases">
        <title>Microbiome of the Black Sea water column analyzed by genome centric metagenomics.</title>
        <authorList>
            <person name="Cabello-Yeves P.J."/>
            <person name="Callieri C."/>
            <person name="Picazo A."/>
            <person name="Mehrshad M."/>
            <person name="Haro-Moreno J.M."/>
            <person name="Roda-Garcia J."/>
            <person name="Dzembekova N."/>
            <person name="Slabakova V."/>
            <person name="Slabakova N."/>
            <person name="Moncheva S."/>
            <person name="Rodriguez-Valera F."/>
        </authorList>
    </citation>
    <scope>NUCLEOTIDE SEQUENCE</scope>
    <source>
        <strain evidence="2">BS307-5m-G5</strain>
    </source>
</reference>
<dbReference type="GO" id="GO:0047617">
    <property type="term" value="F:fatty acyl-CoA hydrolase activity"/>
    <property type="evidence" value="ECO:0007669"/>
    <property type="project" value="TreeGrafter"/>
</dbReference>
<dbReference type="InterPro" id="IPR050563">
    <property type="entry name" value="4-hydroxybenzoyl-CoA_TE"/>
</dbReference>
<accession>A0A937L545</accession>
<evidence type="ECO:0000256" key="1">
    <source>
        <dbReference type="ARBA" id="ARBA00022801"/>
    </source>
</evidence>
<evidence type="ECO:0000313" key="3">
    <source>
        <dbReference type="Proteomes" id="UP000785783"/>
    </source>
</evidence>
<name>A0A937L545_9PROT</name>
<dbReference type="EMBL" id="JADHOK010000018">
    <property type="protein sequence ID" value="MBL6761547.1"/>
    <property type="molecule type" value="Genomic_DNA"/>
</dbReference>
<dbReference type="InterPro" id="IPR029069">
    <property type="entry name" value="HotDog_dom_sf"/>
</dbReference>
<organism evidence="2 3">
    <name type="scientific">PS1 clade bacterium</name>
    <dbReference type="NCBI Taxonomy" id="2175152"/>
    <lineage>
        <taxon>Bacteria</taxon>
        <taxon>Pseudomonadati</taxon>
        <taxon>Pseudomonadota</taxon>
        <taxon>Alphaproteobacteria</taxon>
        <taxon>PS1 clade</taxon>
    </lineage>
</organism>
<comment type="caution">
    <text evidence="2">The sequence shown here is derived from an EMBL/GenBank/DDBJ whole genome shotgun (WGS) entry which is preliminary data.</text>
</comment>
<proteinExistence type="predicted"/>
<dbReference type="SUPFAM" id="SSF54637">
    <property type="entry name" value="Thioesterase/thiol ester dehydrase-isomerase"/>
    <property type="match status" value="1"/>
</dbReference>
<keyword evidence="1" id="KW-0378">Hydrolase</keyword>
<dbReference type="Pfam" id="PF13279">
    <property type="entry name" value="4HBT_2"/>
    <property type="match status" value="1"/>
</dbReference>
<sequence>MAHPAPSEAAFLLPPQHVLRVAVREDDIDDFAHVNNVVYLGWMARAAWDHSKALGFDFAAYRARDCGFVVTHHEIDYKAAATLGDDIHIATWVGLNDGRLRLRRRFQMLAQSGRELARGVSDFAAMRLSNGRAMRMHKDYISGYPVSDAAETAFLET</sequence>
<dbReference type="PANTHER" id="PTHR31793:SF37">
    <property type="entry name" value="ACYL-COA THIOESTER HYDROLASE YBGC"/>
    <property type="match status" value="1"/>
</dbReference>
<dbReference type="CDD" id="cd00586">
    <property type="entry name" value="4HBT"/>
    <property type="match status" value="1"/>
</dbReference>
<dbReference type="Gene3D" id="3.10.129.10">
    <property type="entry name" value="Hotdog Thioesterase"/>
    <property type="match status" value="1"/>
</dbReference>
<evidence type="ECO:0000313" key="2">
    <source>
        <dbReference type="EMBL" id="MBL6761547.1"/>
    </source>
</evidence>
<dbReference type="PANTHER" id="PTHR31793">
    <property type="entry name" value="4-HYDROXYBENZOYL-COA THIOESTERASE FAMILY MEMBER"/>
    <property type="match status" value="1"/>
</dbReference>
<gene>
    <name evidence="2" type="ORF">ISQ19_02495</name>
</gene>
<dbReference type="Proteomes" id="UP000785783">
    <property type="component" value="Unassembled WGS sequence"/>
</dbReference>